<dbReference type="RefSeq" id="WP_085514158.1">
    <property type="nucleotide sequence ID" value="NZ_FXAP01000007.1"/>
</dbReference>
<dbReference type="AlphaFoldDB" id="A0A3N2BLC3"/>
<proteinExistence type="predicted"/>
<name>A0A3N2BLC3_9MICO</name>
<evidence type="ECO:0000313" key="1">
    <source>
        <dbReference type="EMBL" id="ROR76059.1"/>
    </source>
</evidence>
<comment type="caution">
    <text evidence="1">The sequence shown here is derived from an EMBL/GenBank/DDBJ whole genome shotgun (WGS) entry which is preliminary data.</text>
</comment>
<dbReference type="Proteomes" id="UP000266915">
    <property type="component" value="Unassembled WGS sequence"/>
</dbReference>
<sequence length="153" mass="16847">MKDPETIVNDLIRTRYADSLDSDSLGRAAPTEPTIEYMLASVLSDGTSVESLLAAAAAHAQLDLRSEDESSTQSTLTLTGSERSMVLSALIDKELDERRYVSGAEVAKTPAATDSCCDEHLTRYRERRSSYLALRDRKRRVSDLVKLFTASLS</sequence>
<accession>A0A3N2BLC3</accession>
<dbReference type="EMBL" id="RKHL01000002">
    <property type="protein sequence ID" value="ROR76059.1"/>
    <property type="molecule type" value="Genomic_DNA"/>
</dbReference>
<protein>
    <submittedName>
        <fullName evidence="1">Uncharacterized protein</fullName>
    </submittedName>
</protein>
<keyword evidence="2" id="KW-1185">Reference proteome</keyword>
<gene>
    <name evidence="1" type="ORF">EDD42_4012</name>
</gene>
<reference evidence="1 2" key="1">
    <citation type="submission" date="2018-11" db="EMBL/GenBank/DDBJ databases">
        <title>Sequencing the genomes of 1000 actinobacteria strains.</title>
        <authorList>
            <person name="Klenk H.-P."/>
        </authorList>
    </citation>
    <scope>NUCLEOTIDE SEQUENCE [LARGE SCALE GENOMIC DNA]</scope>
    <source>
        <strain evidence="1 2">DSM 14012</strain>
    </source>
</reference>
<organism evidence="1 2">
    <name type="scientific">Plantibacter flavus</name>
    <dbReference type="NCBI Taxonomy" id="150123"/>
    <lineage>
        <taxon>Bacteria</taxon>
        <taxon>Bacillati</taxon>
        <taxon>Actinomycetota</taxon>
        <taxon>Actinomycetes</taxon>
        <taxon>Micrococcales</taxon>
        <taxon>Microbacteriaceae</taxon>
        <taxon>Plantibacter</taxon>
    </lineage>
</organism>
<evidence type="ECO:0000313" key="2">
    <source>
        <dbReference type="Proteomes" id="UP000266915"/>
    </source>
</evidence>